<sequence length="374" mass="43993">MGYYNLDPNDISELISSFLEKNNKQNLQLDEVTKMFEEYFEMKANETYPQYANNYPPKTLALLHSYHLNREEFLKTFELIHNEEIQNLKSKVTKNKYTISGILRVLLNDETCNDLEVQSIAAICSLNRLHKKIIDYTSTSLFYSDTFEGLINTYGNMLFDAECLGGFSSRRQSRLVSMEIFPLSRQMIEYNFTYQYPVVESAVFLIRQAIEVQIKRGLGILYLKRNKSNGSLADVPITQLIKYIKKEISNKRIALSVDINILELINKWVNSYIHTGIFNYPLWYIEWIQFYLNDFFYVQKAISNLYESSEFNSNASIFAERNYAKKIQENLKRYFKDCDLTPYSKPEIISISRSEIIVIQNEIRNLENRLICKV</sequence>
<accession>E0I501</accession>
<evidence type="ECO:0000313" key="1">
    <source>
        <dbReference type="EMBL" id="EFM12043.1"/>
    </source>
</evidence>
<dbReference type="AlphaFoldDB" id="E0I501"/>
<name>E0I501_9BACL</name>
<dbReference type="RefSeq" id="WP_006036738.1">
    <property type="nucleotide sequence ID" value="NZ_AEDD01000002.1"/>
</dbReference>
<dbReference type="EMBL" id="AEDD01000002">
    <property type="protein sequence ID" value="EFM12043.1"/>
    <property type="molecule type" value="Genomic_DNA"/>
</dbReference>
<reference evidence="1 2" key="1">
    <citation type="submission" date="2010-07" db="EMBL/GenBank/DDBJ databases">
        <title>The draft genome of Paenibacillus curdlanolyticus YK9.</title>
        <authorList>
            <consortium name="US DOE Joint Genome Institute (JGI-PGF)"/>
            <person name="Lucas S."/>
            <person name="Copeland A."/>
            <person name="Lapidus A."/>
            <person name="Cheng J.-F."/>
            <person name="Bruce D."/>
            <person name="Goodwin L."/>
            <person name="Pitluck S."/>
            <person name="Land M.L."/>
            <person name="Hauser L."/>
            <person name="Chang Y.-J."/>
            <person name="Jeffries C."/>
            <person name="Anderson I.J."/>
            <person name="Johnson E."/>
            <person name="Loganathan U."/>
            <person name="Mulhopadhyay B."/>
            <person name="Kyrpides N."/>
            <person name="Woyke T.J."/>
        </authorList>
    </citation>
    <scope>NUCLEOTIDE SEQUENCE [LARGE SCALE GENOMIC DNA]</scope>
    <source>
        <strain evidence="1 2">YK9</strain>
    </source>
</reference>
<dbReference type="STRING" id="717606.PaecuDRAFT_0723"/>
<evidence type="ECO:0000313" key="2">
    <source>
        <dbReference type="Proteomes" id="UP000005387"/>
    </source>
</evidence>
<dbReference type="OrthoDB" id="1431004at2"/>
<protein>
    <submittedName>
        <fullName evidence="1">Uncharacterized protein</fullName>
    </submittedName>
</protein>
<keyword evidence="2" id="KW-1185">Reference proteome</keyword>
<proteinExistence type="predicted"/>
<gene>
    <name evidence="1" type="ORF">PaecuDRAFT_0723</name>
</gene>
<dbReference type="eggNOG" id="ENOG50348WC">
    <property type="taxonomic scope" value="Bacteria"/>
</dbReference>
<dbReference type="Proteomes" id="UP000005387">
    <property type="component" value="Unassembled WGS sequence"/>
</dbReference>
<organism evidence="1 2">
    <name type="scientific">Paenibacillus curdlanolyticus YK9</name>
    <dbReference type="NCBI Taxonomy" id="717606"/>
    <lineage>
        <taxon>Bacteria</taxon>
        <taxon>Bacillati</taxon>
        <taxon>Bacillota</taxon>
        <taxon>Bacilli</taxon>
        <taxon>Bacillales</taxon>
        <taxon>Paenibacillaceae</taxon>
        <taxon>Paenibacillus</taxon>
    </lineage>
</organism>